<dbReference type="InterPro" id="IPR003765">
    <property type="entry name" value="NO3_reductase_chaperone_NarJ"/>
</dbReference>
<evidence type="ECO:0000313" key="3">
    <source>
        <dbReference type="Proteomes" id="UP000050360"/>
    </source>
</evidence>
<dbReference type="GO" id="GO:0051082">
    <property type="term" value="F:unfolded protein binding"/>
    <property type="evidence" value="ECO:0007669"/>
    <property type="project" value="InterPro"/>
</dbReference>
<protein>
    <submittedName>
        <fullName evidence="2">Nitrite oxidoreductase delta subunit</fullName>
    </submittedName>
</protein>
<keyword evidence="1" id="KW-0534">Nitrate assimilation</keyword>
<dbReference type="AlphaFoldDB" id="A0A0P8E1X6"/>
<dbReference type="InterPro" id="IPR036411">
    <property type="entry name" value="TorD-like_sf"/>
</dbReference>
<evidence type="ECO:0000256" key="1">
    <source>
        <dbReference type="ARBA" id="ARBA00023063"/>
    </source>
</evidence>
<dbReference type="NCBIfam" id="TIGR00684">
    <property type="entry name" value="narJ"/>
    <property type="match status" value="1"/>
</dbReference>
<dbReference type="GO" id="GO:0042128">
    <property type="term" value="P:nitrate assimilation"/>
    <property type="evidence" value="ECO:0007669"/>
    <property type="project" value="UniProtKB-KW"/>
</dbReference>
<dbReference type="GO" id="GO:0051131">
    <property type="term" value="P:chaperone-mediated protein complex assembly"/>
    <property type="evidence" value="ECO:0007669"/>
    <property type="project" value="InterPro"/>
</dbReference>
<evidence type="ECO:0000313" key="2">
    <source>
        <dbReference type="EMBL" id="KPQ44269.1"/>
    </source>
</evidence>
<dbReference type="Pfam" id="PF02613">
    <property type="entry name" value="Nitrate_red_del"/>
    <property type="match status" value="1"/>
</dbReference>
<dbReference type="SUPFAM" id="SSF89155">
    <property type="entry name" value="TorD-like"/>
    <property type="match status" value="1"/>
</dbReference>
<comment type="caution">
    <text evidence="2">The sequence shown here is derived from an EMBL/GenBank/DDBJ whole genome shotgun (WGS) entry which is preliminary data.</text>
</comment>
<gene>
    <name evidence="2" type="ORF">MPEBLZ_01130</name>
</gene>
<dbReference type="PANTHER" id="PTHR43680">
    <property type="entry name" value="NITRATE REDUCTASE MOLYBDENUM COFACTOR ASSEMBLY CHAPERONE"/>
    <property type="match status" value="1"/>
</dbReference>
<dbReference type="InterPro" id="IPR020945">
    <property type="entry name" value="DMSO/NO3_reduct_chaperone"/>
</dbReference>
<dbReference type="Proteomes" id="UP000050360">
    <property type="component" value="Unassembled WGS sequence"/>
</dbReference>
<dbReference type="EMBL" id="LKCM01000100">
    <property type="protein sequence ID" value="KPQ44269.1"/>
    <property type="molecule type" value="Genomic_DNA"/>
</dbReference>
<dbReference type="PANTHER" id="PTHR43680:SF2">
    <property type="entry name" value="NITRATE REDUCTASE MOLYBDENUM COFACTOR ASSEMBLY CHAPERONE NARJ"/>
    <property type="match status" value="1"/>
</dbReference>
<organism evidence="2 3">
    <name type="scientific">Candidatus Methanoperedens nitratireducens</name>
    <dbReference type="NCBI Taxonomy" id="1392998"/>
    <lineage>
        <taxon>Archaea</taxon>
        <taxon>Methanobacteriati</taxon>
        <taxon>Methanobacteriota</taxon>
        <taxon>Stenosarchaea group</taxon>
        <taxon>Methanomicrobia</taxon>
        <taxon>Methanosarcinales</taxon>
        <taxon>ANME-2 cluster</taxon>
        <taxon>Candidatus Methanoperedentaceae</taxon>
        <taxon>Candidatus Methanoperedens</taxon>
    </lineage>
</organism>
<sequence length="174" mass="19490">MERIISLFADILEYPQSNLLKVVQECQSETITTNPEAGAMLGEFRGFVEGTPLNRLQEIYSSTFDLNATSCLYAGHYLFGESYERSMFLIGLKEHYNACGFTAENELPDHLTVLLRFIAVCDKVDVRDEIISEALLPALTLMTGGKGSENESQSQYFIALKALEAALRQYKKEA</sequence>
<reference evidence="2 3" key="1">
    <citation type="submission" date="2015-09" db="EMBL/GenBank/DDBJ databases">
        <title>A metagenomics-based metabolic model of nitrate-dependent anaerobic oxidation of methane by Methanoperedens-like archaea.</title>
        <authorList>
            <person name="Arshad A."/>
            <person name="Speth D.R."/>
            <person name="De Graaf R.M."/>
            <person name="Op Den Camp H.J."/>
            <person name="Jetten M.S."/>
            <person name="Welte C.U."/>
        </authorList>
    </citation>
    <scope>NUCLEOTIDE SEQUENCE [LARGE SCALE GENOMIC DNA]</scope>
</reference>
<name>A0A0P8E1X6_9EURY</name>
<dbReference type="GO" id="GO:0016530">
    <property type="term" value="F:metallochaperone activity"/>
    <property type="evidence" value="ECO:0007669"/>
    <property type="project" value="TreeGrafter"/>
</dbReference>
<dbReference type="Gene3D" id="1.10.3480.10">
    <property type="entry name" value="TorD-like"/>
    <property type="match status" value="1"/>
</dbReference>
<proteinExistence type="predicted"/>
<accession>A0A0P8E1X6</accession>